<feature type="transmembrane region" description="Helical" evidence="16">
    <location>
        <begin position="792"/>
        <end position="815"/>
    </location>
</feature>
<dbReference type="InterPro" id="IPR008271">
    <property type="entry name" value="Ser/Thr_kinase_AS"/>
</dbReference>
<evidence type="ECO:0000256" key="9">
    <source>
        <dbReference type="ARBA" id="ARBA00022777"/>
    </source>
</evidence>
<dbReference type="EMBL" id="MTKT01003181">
    <property type="protein sequence ID" value="OWM76528.1"/>
    <property type="molecule type" value="Genomic_DNA"/>
</dbReference>
<gene>
    <name evidence="18" type="ORF">CDL15_Pgr005492</name>
</gene>
<keyword evidence="7" id="KW-0732">Signal</keyword>
<dbReference type="Gene3D" id="3.30.200.20">
    <property type="entry name" value="Phosphorylase Kinase, domain 1"/>
    <property type="match status" value="2"/>
</dbReference>
<dbReference type="PROSITE" id="PS00108">
    <property type="entry name" value="PROTEIN_KINASE_ST"/>
    <property type="match status" value="1"/>
</dbReference>
<dbReference type="InterPro" id="IPR000719">
    <property type="entry name" value="Prot_kinase_dom"/>
</dbReference>
<dbReference type="SUPFAM" id="SSF56112">
    <property type="entry name" value="Protein kinase-like (PK-like)"/>
    <property type="match status" value="2"/>
</dbReference>
<evidence type="ECO:0000259" key="17">
    <source>
        <dbReference type="PROSITE" id="PS50011"/>
    </source>
</evidence>
<comment type="subcellular location">
    <subcellularLocation>
        <location evidence="1">Cell membrane</location>
        <topology evidence="1">Single-pass membrane protein</topology>
    </subcellularLocation>
</comment>
<keyword evidence="4" id="KW-0597">Phosphoprotein</keyword>
<evidence type="ECO:0000256" key="3">
    <source>
        <dbReference type="ARBA" id="ARBA00022527"/>
    </source>
</evidence>
<evidence type="ECO:0000256" key="1">
    <source>
        <dbReference type="ARBA" id="ARBA00004162"/>
    </source>
</evidence>
<dbReference type="GO" id="GO:0045087">
    <property type="term" value="P:innate immune response"/>
    <property type="evidence" value="ECO:0007669"/>
    <property type="project" value="UniProtKB-ARBA"/>
</dbReference>
<comment type="caution">
    <text evidence="18">The sequence shown here is derived from an EMBL/GenBank/DDBJ whole genome shotgun (WGS) entry which is preliminary data.</text>
</comment>
<keyword evidence="11 16" id="KW-1133">Transmembrane helix</keyword>
<proteinExistence type="predicted"/>
<dbReference type="InterPro" id="IPR011009">
    <property type="entry name" value="Kinase-like_dom_sf"/>
</dbReference>
<evidence type="ECO:0000313" key="18">
    <source>
        <dbReference type="EMBL" id="OWM76528.1"/>
    </source>
</evidence>
<reference evidence="19" key="1">
    <citation type="journal article" date="2017" name="Plant J.">
        <title>The pomegranate (Punica granatum L.) genome and the genomics of punicalagin biosynthesis.</title>
        <authorList>
            <person name="Qin G."/>
            <person name="Xu C."/>
            <person name="Ming R."/>
            <person name="Tang H."/>
            <person name="Guyot R."/>
            <person name="Kramer E.M."/>
            <person name="Hu Y."/>
            <person name="Yi X."/>
            <person name="Qi Y."/>
            <person name="Xu X."/>
            <person name="Gao Z."/>
            <person name="Pan H."/>
            <person name="Jian J."/>
            <person name="Tian Y."/>
            <person name="Yue Z."/>
            <person name="Xu Y."/>
        </authorList>
    </citation>
    <scope>NUCLEOTIDE SEQUENCE [LARGE SCALE GENOMIC DNA]</scope>
    <source>
        <strain evidence="19">cv. Dabenzi</strain>
    </source>
</reference>
<evidence type="ECO:0000256" key="10">
    <source>
        <dbReference type="ARBA" id="ARBA00022840"/>
    </source>
</evidence>
<dbReference type="AlphaFoldDB" id="A0A218WVJ8"/>
<dbReference type="Proteomes" id="UP000197138">
    <property type="component" value="Unassembled WGS sequence"/>
</dbReference>
<dbReference type="InterPro" id="IPR032675">
    <property type="entry name" value="LRR_dom_sf"/>
</dbReference>
<organism evidence="18 19">
    <name type="scientific">Punica granatum</name>
    <name type="common">Pomegranate</name>
    <dbReference type="NCBI Taxonomy" id="22663"/>
    <lineage>
        <taxon>Eukaryota</taxon>
        <taxon>Viridiplantae</taxon>
        <taxon>Streptophyta</taxon>
        <taxon>Embryophyta</taxon>
        <taxon>Tracheophyta</taxon>
        <taxon>Spermatophyta</taxon>
        <taxon>Magnoliopsida</taxon>
        <taxon>eudicotyledons</taxon>
        <taxon>Gunneridae</taxon>
        <taxon>Pentapetalae</taxon>
        <taxon>rosids</taxon>
        <taxon>malvids</taxon>
        <taxon>Myrtales</taxon>
        <taxon>Lythraceae</taxon>
        <taxon>Punica</taxon>
    </lineage>
</organism>
<keyword evidence="2" id="KW-1003">Cell membrane</keyword>
<dbReference type="Pfam" id="PF07714">
    <property type="entry name" value="PK_Tyr_Ser-Thr"/>
    <property type="match status" value="2"/>
</dbReference>
<keyword evidence="8 15" id="KW-0547">Nucleotide-binding</keyword>
<dbReference type="InterPro" id="IPR024788">
    <property type="entry name" value="Malectin-like_Carb-bd_dom"/>
</dbReference>
<evidence type="ECO:0000313" key="19">
    <source>
        <dbReference type="Proteomes" id="UP000197138"/>
    </source>
</evidence>
<dbReference type="Pfam" id="PF12819">
    <property type="entry name" value="Malectin_like"/>
    <property type="match status" value="1"/>
</dbReference>
<feature type="domain" description="Protein kinase" evidence="17">
    <location>
        <begin position="859"/>
        <end position="1132"/>
    </location>
</feature>
<dbReference type="SMART" id="SM00220">
    <property type="entry name" value="S_TKc"/>
    <property type="match status" value="2"/>
</dbReference>
<keyword evidence="3" id="KW-0723">Serine/threonine-protein kinase</keyword>
<keyword evidence="12 16" id="KW-0472">Membrane</keyword>
<sequence length="1170" mass="130517">MESKKGKSESGSKGISGKLMRHFTLDEVARITENFDVEKIIGEGNFRKVFRGKLDDGTEVAVKKLSRSAKEGPRQFETEAKLLLKIHHKNLVALLGYCDEPENKALIYEYLAKGNLHENLSGKNANFLTWDQRLCIAVDAAKGLDYLHNNCNPPNIHRDIKTANILLDEHLQAKISDFGLSRIFSSTNGTFITTDSVGTRGYLDPEYCTSRSLTKKSDIYSFGVVLLELITARPVQGNEHVVDWAVREVKKQNYQRQIVDPRLDGQYDSDSADKLVTIAISCVEKAAAKRPDIHKVHADLKACRDLTLERSQGTASKGGASSISSYNDVQPSSIEYHSSTQSTSSSSSAWSNLWRGFMSIDCGAPNDYHDDNLDIYYKTDQGFVSTGVNMQVSSQVIYQNKQQQGKNLRAFPDGTRNCYTLSPERGKRNTYLIRAAFWYGNYDGRNQTPKFDLHIDVNYWSTIYSDSYVYEEVIYVPPEDDINVCLVNTGSGTPFISVLELRLLDNSTYQMDSGALATSWRYNIGGGSYTYRHPDDEYDRIWAPQNYKEWVQIANETSFDLTTYNDAYGVPAGVLMTAAQSAKVNKQLVLFWTPSSPTEKWYMYFHFAEIQVLQETQVREFEVYIVDQLVKTIRPLYGKPMTVASFPVTSPSQINFTLSVTSRSDLPPILNAVELMYGLDLTNPMTDSDDVDAINNIKKTYRVVQDSWQGDPCSPRNLSWNGLNCHYDSIPRIISLNLSGNNLSGSIPQSLKRKQTIGALQASFDRNPNLCQTDSCSTSTTTSNGKKGKSPIVLIIAACVSVLVVILLGTLTVIWRNKRRKGVSAVSVTSTGPVEGPMVLGVPRSQTIFTSSEISTITDNYRTVIGEGGFGKVYLGILYDGTKVAVKIPSKYSVQGYREFQAEAQLLMIVHHRNLVSLVGYCDEVENMALIYEFMSNGNLRQHLSEYNTNVLSWSQRLQIAVEAAQGLEYLHNGCKPPIIHRDLKTSNILLNESMQANIADFGLSKAFATDYDSHISTRPAGTPGYLDPEFHASGNLSKKSDVYSFGIILFELITGHPAIIRTSDGNIHIIHWVTPLIERGDIQSIVDPRFSGQCKTNSAWKAVEIAMSCVMASSSQRPDMIHVLSDLKECLGLEIASERNQRSGYNSYMGRSTSFEMTSVELNAAPNPR</sequence>
<dbReference type="PROSITE" id="PS50011">
    <property type="entry name" value="PROTEIN_KINASE_DOM"/>
    <property type="match status" value="2"/>
</dbReference>
<dbReference type="FunFam" id="1.10.510.10:FF:000146">
    <property type="entry name" value="LRR receptor-like serine/threonine-protein kinase IOS1"/>
    <property type="match status" value="1"/>
</dbReference>
<dbReference type="GO" id="GO:0005886">
    <property type="term" value="C:plasma membrane"/>
    <property type="evidence" value="ECO:0007669"/>
    <property type="project" value="UniProtKB-SubCell"/>
</dbReference>
<keyword evidence="5" id="KW-0808">Transferase</keyword>
<dbReference type="PANTHER" id="PTHR45631">
    <property type="entry name" value="OS07G0107800 PROTEIN-RELATED"/>
    <property type="match status" value="1"/>
</dbReference>
<name>A0A218WVJ8_PUNGR</name>
<dbReference type="CDD" id="cd14066">
    <property type="entry name" value="STKc_IRAK"/>
    <property type="match status" value="1"/>
</dbReference>
<keyword evidence="6 16" id="KW-0812">Transmembrane</keyword>
<evidence type="ECO:0000256" key="11">
    <source>
        <dbReference type="ARBA" id="ARBA00022989"/>
    </source>
</evidence>
<evidence type="ECO:0000256" key="5">
    <source>
        <dbReference type="ARBA" id="ARBA00022679"/>
    </source>
</evidence>
<keyword evidence="14" id="KW-0675">Receptor</keyword>
<evidence type="ECO:0000256" key="13">
    <source>
        <dbReference type="ARBA" id="ARBA00023157"/>
    </source>
</evidence>
<evidence type="ECO:0000256" key="7">
    <source>
        <dbReference type="ARBA" id="ARBA00022729"/>
    </source>
</evidence>
<dbReference type="InterPro" id="IPR017441">
    <property type="entry name" value="Protein_kinase_ATP_BS"/>
</dbReference>
<feature type="binding site" evidence="15">
    <location>
        <position position="887"/>
    </location>
    <ligand>
        <name>ATP</name>
        <dbReference type="ChEBI" id="CHEBI:30616"/>
    </ligand>
</feature>
<dbReference type="GO" id="GO:0004674">
    <property type="term" value="F:protein serine/threonine kinase activity"/>
    <property type="evidence" value="ECO:0007669"/>
    <property type="project" value="UniProtKB-KW"/>
</dbReference>
<dbReference type="PANTHER" id="PTHR45631:SF206">
    <property type="entry name" value="PROTEIN KINASE DOMAIN-CONTAINING PROTEIN"/>
    <property type="match status" value="1"/>
</dbReference>
<keyword evidence="9" id="KW-0418">Kinase</keyword>
<dbReference type="PROSITE" id="PS00107">
    <property type="entry name" value="PROTEIN_KINASE_ATP"/>
    <property type="match status" value="1"/>
</dbReference>
<evidence type="ECO:0000256" key="16">
    <source>
        <dbReference type="SAM" id="Phobius"/>
    </source>
</evidence>
<keyword evidence="10 15" id="KW-0067">ATP-binding</keyword>
<accession>A0A218WVJ8</accession>
<evidence type="ECO:0000256" key="4">
    <source>
        <dbReference type="ARBA" id="ARBA00022553"/>
    </source>
</evidence>
<dbReference type="Gene3D" id="1.10.510.10">
    <property type="entry name" value="Transferase(Phosphotransferase) domain 1"/>
    <property type="match status" value="2"/>
</dbReference>
<dbReference type="FunFam" id="1.10.510.10:FF:000468">
    <property type="entry name" value="PTI1-like tyrosine-protein kinase 3"/>
    <property type="match status" value="1"/>
</dbReference>
<dbReference type="GO" id="GO:0005524">
    <property type="term" value="F:ATP binding"/>
    <property type="evidence" value="ECO:0007669"/>
    <property type="project" value="UniProtKB-UniRule"/>
</dbReference>
<evidence type="ECO:0000256" key="2">
    <source>
        <dbReference type="ARBA" id="ARBA00022475"/>
    </source>
</evidence>
<evidence type="ECO:0000256" key="8">
    <source>
        <dbReference type="ARBA" id="ARBA00022741"/>
    </source>
</evidence>
<evidence type="ECO:0000256" key="15">
    <source>
        <dbReference type="PROSITE-ProRule" id="PRU10141"/>
    </source>
</evidence>
<feature type="domain" description="Protein kinase" evidence="17">
    <location>
        <begin position="35"/>
        <end position="300"/>
    </location>
</feature>
<keyword evidence="13" id="KW-1015">Disulfide bond</keyword>
<dbReference type="Gene3D" id="3.80.10.10">
    <property type="entry name" value="Ribonuclease Inhibitor"/>
    <property type="match status" value="1"/>
</dbReference>
<protein>
    <recommendedName>
        <fullName evidence="17">Protein kinase domain-containing protein</fullName>
    </recommendedName>
</protein>
<evidence type="ECO:0000256" key="12">
    <source>
        <dbReference type="ARBA" id="ARBA00023136"/>
    </source>
</evidence>
<evidence type="ECO:0000256" key="14">
    <source>
        <dbReference type="ARBA" id="ARBA00023170"/>
    </source>
</evidence>
<dbReference type="InterPro" id="IPR001245">
    <property type="entry name" value="Ser-Thr/Tyr_kinase_cat_dom"/>
</dbReference>
<evidence type="ECO:0000256" key="6">
    <source>
        <dbReference type="ARBA" id="ARBA00022692"/>
    </source>
</evidence>
<dbReference type="FunFam" id="3.30.200.20:FF:000039">
    <property type="entry name" value="receptor-like protein kinase FERONIA"/>
    <property type="match status" value="2"/>
</dbReference>